<evidence type="ECO:0000313" key="2">
    <source>
        <dbReference type="EMBL" id="PWJ21661.1"/>
    </source>
</evidence>
<feature type="chain" id="PRO_5036058889" evidence="1">
    <location>
        <begin position="20"/>
        <end position="401"/>
    </location>
</feature>
<feature type="signal peptide" evidence="1">
    <location>
        <begin position="1"/>
        <end position="19"/>
    </location>
</feature>
<organism evidence="3 5">
    <name type="scientific">Jannaschia seohaensis</name>
    <dbReference type="NCBI Taxonomy" id="475081"/>
    <lineage>
        <taxon>Bacteria</taxon>
        <taxon>Pseudomonadati</taxon>
        <taxon>Pseudomonadota</taxon>
        <taxon>Alphaproteobacteria</taxon>
        <taxon>Rhodobacterales</taxon>
        <taxon>Roseobacteraceae</taxon>
        <taxon>Jannaschia</taxon>
    </lineage>
</organism>
<evidence type="ECO:0000256" key="1">
    <source>
        <dbReference type="SAM" id="SignalP"/>
    </source>
</evidence>
<dbReference type="EMBL" id="UETC01000001">
    <property type="protein sequence ID" value="SSA37939.1"/>
    <property type="molecule type" value="Genomic_DNA"/>
</dbReference>
<gene>
    <name evidence="2" type="ORF">BCF38_10166</name>
    <name evidence="3" type="ORF">SAMN05421539_10166</name>
</gene>
<sequence length="401" mass="43009">MTLRAFLSAALLASQPAIAEELILDTKQSLTSLEISLAAIDSPRAVDRFALGAVGFLRAIEVSLQERYRTNAALGYGMIGIPVLRLPVPPNPAPEPFTPDFVTSLFADVDSAMDRTRTHLDGAALEPDDKLVIDIAALWFDVDGDGARGVGEGALEVAAAAVGDPVTDFDAGLPTEGLIVHFDAADAEWLAAYTHLLSAVSQVVMAFDPTDVIAEVMTSTAKMADIQAGLPPTRGWFTGEEAFVDAFATVYGALNRVPAKENIGAARDHLLEMIDRNRAFWALVDAETDNAFEWIPNESQEASLGFALPPETSAVWRGVLADAEAVLKGELLVPHWRISPGGGINVAKMVVDPPAFDLVTWIQGSGLTPYMEPGPQVTWESYARFTAMFRGEAVLFMVLLN</sequence>
<dbReference type="Proteomes" id="UP000251571">
    <property type="component" value="Unassembled WGS sequence"/>
</dbReference>
<protein>
    <submittedName>
        <fullName evidence="3">Uncharacterized protein</fullName>
    </submittedName>
</protein>
<keyword evidence="4" id="KW-1185">Reference proteome</keyword>
<evidence type="ECO:0000313" key="3">
    <source>
        <dbReference type="EMBL" id="SSA37939.1"/>
    </source>
</evidence>
<dbReference type="Proteomes" id="UP000245839">
    <property type="component" value="Unassembled WGS sequence"/>
</dbReference>
<accession>A0A2Y9A5T9</accession>
<keyword evidence="1" id="KW-0732">Signal</keyword>
<dbReference type="RefSeq" id="WP_109562309.1">
    <property type="nucleotide sequence ID" value="NZ_QGDJ01000001.1"/>
</dbReference>
<reference evidence="3 5" key="1">
    <citation type="submission" date="2016-10" db="EMBL/GenBank/DDBJ databases">
        <authorList>
            <person name="Cai Z."/>
        </authorList>
    </citation>
    <scope>NUCLEOTIDE SEQUENCE [LARGE SCALE GENOMIC DNA]</scope>
    <source>
        <strain evidence="3 5">DSM 25227</strain>
    </source>
</reference>
<dbReference type="EMBL" id="QGDJ01000001">
    <property type="protein sequence ID" value="PWJ21661.1"/>
    <property type="molecule type" value="Genomic_DNA"/>
</dbReference>
<dbReference type="OrthoDB" id="9815249at2"/>
<evidence type="ECO:0000313" key="4">
    <source>
        <dbReference type="Proteomes" id="UP000245839"/>
    </source>
</evidence>
<reference evidence="2 4" key="2">
    <citation type="submission" date="2018-03" db="EMBL/GenBank/DDBJ databases">
        <title>Genomic Encyclopedia of Archaeal and Bacterial Type Strains, Phase II (KMG-II): from individual species to whole genera.</title>
        <authorList>
            <person name="Goeker M."/>
        </authorList>
    </citation>
    <scope>NUCLEOTIDE SEQUENCE [LARGE SCALE GENOMIC DNA]</scope>
    <source>
        <strain evidence="2 4">DSM 25227</strain>
    </source>
</reference>
<evidence type="ECO:0000313" key="5">
    <source>
        <dbReference type="Proteomes" id="UP000251571"/>
    </source>
</evidence>
<proteinExistence type="predicted"/>
<dbReference type="AlphaFoldDB" id="A0A2Y9A5T9"/>
<name>A0A2Y9A5T9_9RHOB</name>